<feature type="region of interest" description="Disordered" evidence="1">
    <location>
        <begin position="1"/>
        <end position="96"/>
    </location>
</feature>
<evidence type="ECO:0000256" key="1">
    <source>
        <dbReference type="SAM" id="MobiDB-lite"/>
    </source>
</evidence>
<name>A0A1A0H9F2_9ASCO</name>
<organism evidence="2 3">
    <name type="scientific">Metschnikowia bicuspidata var. bicuspidata NRRL YB-4993</name>
    <dbReference type="NCBI Taxonomy" id="869754"/>
    <lineage>
        <taxon>Eukaryota</taxon>
        <taxon>Fungi</taxon>
        <taxon>Dikarya</taxon>
        <taxon>Ascomycota</taxon>
        <taxon>Saccharomycotina</taxon>
        <taxon>Pichiomycetes</taxon>
        <taxon>Metschnikowiaceae</taxon>
        <taxon>Metschnikowia</taxon>
    </lineage>
</organism>
<evidence type="ECO:0000313" key="3">
    <source>
        <dbReference type="Proteomes" id="UP000092555"/>
    </source>
</evidence>
<dbReference type="AlphaFoldDB" id="A0A1A0H9F2"/>
<feature type="region of interest" description="Disordered" evidence="1">
    <location>
        <begin position="137"/>
        <end position="163"/>
    </location>
</feature>
<evidence type="ECO:0000313" key="2">
    <source>
        <dbReference type="EMBL" id="OBA20749.1"/>
    </source>
</evidence>
<dbReference type="GeneID" id="30030683"/>
<protein>
    <submittedName>
        <fullName evidence="2">Uncharacterized protein</fullName>
    </submittedName>
</protein>
<dbReference type="RefSeq" id="XP_018711271.1">
    <property type="nucleotide sequence ID" value="XM_018857707.1"/>
</dbReference>
<proteinExistence type="predicted"/>
<gene>
    <name evidence="2" type="ORF">METBIDRAFT_43864</name>
</gene>
<dbReference type="EMBL" id="LXTC01000004">
    <property type="protein sequence ID" value="OBA20749.1"/>
    <property type="molecule type" value="Genomic_DNA"/>
</dbReference>
<reference evidence="2 3" key="1">
    <citation type="submission" date="2016-05" db="EMBL/GenBank/DDBJ databases">
        <title>Comparative genomics of biotechnologically important yeasts.</title>
        <authorList>
            <consortium name="DOE Joint Genome Institute"/>
            <person name="Riley R."/>
            <person name="Haridas S."/>
            <person name="Wolfe K.H."/>
            <person name="Lopes M.R."/>
            <person name="Hittinger C.T."/>
            <person name="Goker M."/>
            <person name="Salamov A."/>
            <person name="Wisecaver J."/>
            <person name="Long T.M."/>
            <person name="Aerts A.L."/>
            <person name="Barry K."/>
            <person name="Choi C."/>
            <person name="Clum A."/>
            <person name="Coughlan A.Y."/>
            <person name="Deshpande S."/>
            <person name="Douglass A.P."/>
            <person name="Hanson S.J."/>
            <person name="Klenk H.-P."/>
            <person name="LaButti K."/>
            <person name="Lapidus A."/>
            <person name="Lindquist E."/>
            <person name="Lipzen A."/>
            <person name="Meier-kolthoff J.P."/>
            <person name="Ohm R.A."/>
            <person name="Otillar R.P."/>
            <person name="Pangilinan J."/>
            <person name="Peng Y."/>
            <person name="Rokas A."/>
            <person name="Rosa C.A."/>
            <person name="Scheuner C."/>
            <person name="Sibirny A.A."/>
            <person name="Slot J.C."/>
            <person name="Stielow J.B."/>
            <person name="Sun H."/>
            <person name="Kurtzman C.P."/>
            <person name="Blackwell M."/>
            <person name="Grigoriev I.V."/>
            <person name="Jeffries T.W."/>
        </authorList>
    </citation>
    <scope>NUCLEOTIDE SEQUENCE [LARGE SCALE GENOMIC DNA]</scope>
    <source>
        <strain evidence="2 3">NRRL YB-4993</strain>
    </source>
</reference>
<comment type="caution">
    <text evidence="2">The sequence shown here is derived from an EMBL/GenBank/DDBJ whole genome shotgun (WGS) entry which is preliminary data.</text>
</comment>
<accession>A0A1A0H9F2</accession>
<keyword evidence="3" id="KW-1185">Reference proteome</keyword>
<dbReference type="Proteomes" id="UP000092555">
    <property type="component" value="Unassembled WGS sequence"/>
</dbReference>
<feature type="region of interest" description="Disordered" evidence="1">
    <location>
        <begin position="208"/>
        <end position="230"/>
    </location>
</feature>
<dbReference type="OrthoDB" id="3997968at2759"/>
<sequence>MVGHTTPRGVPQTPPSSTRKSFGNKPVPKFQLPDLQTPATTRKKPGLLTPDALAGPAHGTTLFPPSPDFTPRRSPRSKRKKLSFERILPPTESFNALLPNHGLVGSGRKHASTATAQPKLSGVFGLAEIFEINNNLDFEQDLPDSPSKRGRPRKQVPETPGKQLITEEKVHSWHGNAFRASFSSDEDESDAEATSIARLANPFLESKDAAADAPQLSRGHRQFNPFSSDKSAVDYSTHMELINHRTGERKVEVLLEEQRKFKPKKLNFSGI</sequence>